<dbReference type="GO" id="GO:0016757">
    <property type="term" value="F:glycosyltransferase activity"/>
    <property type="evidence" value="ECO:0007669"/>
    <property type="project" value="InterPro"/>
</dbReference>
<proteinExistence type="predicted"/>
<dbReference type="PROSITE" id="PS50293">
    <property type="entry name" value="TPR_REGION"/>
    <property type="match status" value="3"/>
</dbReference>
<evidence type="ECO:0000256" key="2">
    <source>
        <dbReference type="ARBA" id="ARBA00022803"/>
    </source>
</evidence>
<evidence type="ECO:0000256" key="3">
    <source>
        <dbReference type="SAM" id="MobiDB-lite"/>
    </source>
</evidence>
<protein>
    <submittedName>
        <fullName evidence="4">TPR repeat-containing protein YrrB</fullName>
    </submittedName>
</protein>
<dbReference type="EMBL" id="MLJW01000964">
    <property type="protein sequence ID" value="OIQ81139.1"/>
    <property type="molecule type" value="Genomic_DNA"/>
</dbReference>
<dbReference type="PANTHER" id="PTHR44943:SF5">
    <property type="entry name" value="BLL7697 PROTEIN"/>
    <property type="match status" value="1"/>
</dbReference>
<accession>A0A1J5QUH8</accession>
<dbReference type="Gene3D" id="1.25.40.10">
    <property type="entry name" value="Tetratricopeptide repeat domain"/>
    <property type="match status" value="5"/>
</dbReference>
<feature type="region of interest" description="Disordered" evidence="3">
    <location>
        <begin position="1"/>
        <end position="20"/>
    </location>
</feature>
<sequence>MKQRRHLPPQRHSAAMGFRPSGAAAPLNDAKLKLALALHQQGQLNQAEALYKEILLSQPLHFDALQLLATIAGQRRNSALAVELFEQALRIRPDHAESLSNRGNALLDLERHDEALSSYDRALAIRPDYAEAHNNRGNALRALGRPDEALSSYGRALAIRPDYAEAHSNRGNALLDLDRPGDALASYDRALGIRPDYAEACYNRGNALRELQRPAEALANYDRALASRPEYAEAHSNRGNALLDLKRPGEALASYDRALGIRADFAQALNNRGNALMALNRLDEAVASFDRALAIRPDYAEAHSNRGNALRDLMRLDEALSSYGLALGIRPDYAEVHWNESFCRLLMGDYALGWQKYEWRWDRALKVDSLRSFPQPLWLGEENLEHKTILLHAEQGFGDTLQFCRYAPLVAARGARVVLDVPAALKSLCQTLAGVDTVLATGDALPFFDFHVPLMSLPLALGTRLDSIPAGLPYLHAAPELGAAWNAWLGRREKPRIGLAWSGRPIHKNDHNRSLPFALLADLIDDGAEFICLQKEFRAEEEETVRRHPCLRNVSERLQDFSDTAALIETLDLVITVDTSIAHLAGALGKPVWILLPFSPDFRWLLGREDSPWYPSARIFRQQQPGRWEPVLADVRQALADRHAGGDGLQPALGRQP</sequence>
<dbReference type="PANTHER" id="PTHR44943">
    <property type="entry name" value="CELLULOSE SYNTHASE OPERON PROTEIN C"/>
    <property type="match status" value="1"/>
</dbReference>
<keyword evidence="1" id="KW-0677">Repeat</keyword>
<dbReference type="Pfam" id="PF13424">
    <property type="entry name" value="TPR_12"/>
    <property type="match status" value="1"/>
</dbReference>
<dbReference type="SUPFAM" id="SSF48452">
    <property type="entry name" value="TPR-like"/>
    <property type="match status" value="1"/>
</dbReference>
<dbReference type="SUPFAM" id="SSF48439">
    <property type="entry name" value="Protein prenylyltransferase"/>
    <property type="match status" value="1"/>
</dbReference>
<dbReference type="InterPro" id="IPR051685">
    <property type="entry name" value="Ycf3/AcsC/BcsC/TPR_MFPF"/>
</dbReference>
<dbReference type="Pfam" id="PF13414">
    <property type="entry name" value="TPR_11"/>
    <property type="match status" value="1"/>
</dbReference>
<evidence type="ECO:0000256" key="1">
    <source>
        <dbReference type="ARBA" id="ARBA00022737"/>
    </source>
</evidence>
<dbReference type="InterPro" id="IPR002201">
    <property type="entry name" value="Glyco_trans_9"/>
</dbReference>
<comment type="caution">
    <text evidence="4">The sequence shown here is derived from an EMBL/GenBank/DDBJ whole genome shotgun (WGS) entry which is preliminary data.</text>
</comment>
<dbReference type="Gene3D" id="3.40.50.2000">
    <property type="entry name" value="Glycogen Phosphorylase B"/>
    <property type="match status" value="1"/>
</dbReference>
<dbReference type="Pfam" id="PF01075">
    <property type="entry name" value="Glyco_transf_9"/>
    <property type="match status" value="1"/>
</dbReference>
<dbReference type="Pfam" id="PF13432">
    <property type="entry name" value="TPR_16"/>
    <property type="match status" value="2"/>
</dbReference>
<reference evidence="4" key="1">
    <citation type="submission" date="2016-10" db="EMBL/GenBank/DDBJ databases">
        <title>Sequence of Gallionella enrichment culture.</title>
        <authorList>
            <person name="Poehlein A."/>
            <person name="Muehling M."/>
            <person name="Daniel R."/>
        </authorList>
    </citation>
    <scope>NUCLEOTIDE SEQUENCE</scope>
</reference>
<dbReference type="SMART" id="SM00028">
    <property type="entry name" value="TPR"/>
    <property type="match status" value="9"/>
</dbReference>
<dbReference type="InterPro" id="IPR019734">
    <property type="entry name" value="TPR_rpt"/>
</dbReference>
<dbReference type="Pfam" id="PF13181">
    <property type="entry name" value="TPR_8"/>
    <property type="match status" value="1"/>
</dbReference>
<dbReference type="InterPro" id="IPR011990">
    <property type="entry name" value="TPR-like_helical_dom_sf"/>
</dbReference>
<keyword evidence="2" id="KW-0802">TPR repeat</keyword>
<dbReference type="AlphaFoldDB" id="A0A1J5QUH8"/>
<dbReference type="PROSITE" id="PS50005">
    <property type="entry name" value="TPR"/>
    <property type="match status" value="7"/>
</dbReference>
<organism evidence="4">
    <name type="scientific">mine drainage metagenome</name>
    <dbReference type="NCBI Taxonomy" id="410659"/>
    <lineage>
        <taxon>unclassified sequences</taxon>
        <taxon>metagenomes</taxon>
        <taxon>ecological metagenomes</taxon>
    </lineage>
</organism>
<name>A0A1J5QUH8_9ZZZZ</name>
<gene>
    <name evidence="4" type="primary">yrrB_23</name>
    <name evidence="4" type="ORF">GALL_370960</name>
</gene>
<evidence type="ECO:0000313" key="4">
    <source>
        <dbReference type="EMBL" id="OIQ81139.1"/>
    </source>
</evidence>
<dbReference type="SUPFAM" id="SSF53756">
    <property type="entry name" value="UDP-Glycosyltransferase/glycogen phosphorylase"/>
    <property type="match status" value="1"/>
</dbReference>